<dbReference type="GeneID" id="64981895"/>
<feature type="transmembrane region" description="Helical" evidence="1">
    <location>
        <begin position="105"/>
        <end position="125"/>
    </location>
</feature>
<evidence type="ECO:0000313" key="3">
    <source>
        <dbReference type="EMBL" id="PNZ66759.1"/>
    </source>
</evidence>
<feature type="transmembrane region" description="Helical" evidence="1">
    <location>
        <begin position="66"/>
        <end position="85"/>
    </location>
</feature>
<protein>
    <submittedName>
        <fullName evidence="3">Uncharacterized protein</fullName>
    </submittedName>
</protein>
<keyword evidence="1" id="KW-1133">Transmembrane helix</keyword>
<dbReference type="EMBL" id="JAUHQC010000006">
    <property type="protein sequence ID" value="MDN4532907.1"/>
    <property type="molecule type" value="Genomic_DNA"/>
</dbReference>
<organism evidence="3 4">
    <name type="scientific">Staphylococcus auricularis</name>
    <dbReference type="NCBI Taxonomy" id="29379"/>
    <lineage>
        <taxon>Bacteria</taxon>
        <taxon>Bacillati</taxon>
        <taxon>Bacillota</taxon>
        <taxon>Bacilli</taxon>
        <taxon>Bacillales</taxon>
        <taxon>Staphylococcaceae</taxon>
        <taxon>Staphylococcus</taxon>
    </lineage>
</organism>
<evidence type="ECO:0000313" key="4">
    <source>
        <dbReference type="Proteomes" id="UP000242470"/>
    </source>
</evidence>
<reference evidence="2" key="2">
    <citation type="submission" date="2023-07" db="EMBL/GenBank/DDBJ databases">
        <title>Evaluation of the beneficial properties of pineapple isolates.</title>
        <authorList>
            <person name="Adefiranye O."/>
        </authorList>
    </citation>
    <scope>NUCLEOTIDE SEQUENCE</scope>
    <source>
        <strain evidence="2">PAPLE_T1</strain>
    </source>
</reference>
<comment type="caution">
    <text evidence="3">The sequence shown here is derived from an EMBL/GenBank/DDBJ whole genome shotgun (WGS) entry which is preliminary data.</text>
</comment>
<sequence>MLTKHWKLIITASVIVNLLSIKGFFMALGSLYFLLIFKVIDMQMNLSKGLVDDVDPMVYVRSNTRGVIIAVICFILATVVFMFGLDDFYNSLPGVLGALVDLNPLLLIIGTVLFIFSAIAVIQVLHQKYDHRTEV</sequence>
<proteinExistence type="predicted"/>
<feature type="transmembrane region" description="Helical" evidence="1">
    <location>
        <begin position="6"/>
        <end position="37"/>
    </location>
</feature>
<dbReference type="EMBL" id="PPQW01000051">
    <property type="protein sequence ID" value="PNZ66759.1"/>
    <property type="molecule type" value="Genomic_DNA"/>
</dbReference>
<accession>A0AAP8TSS4</accession>
<name>A0AAP8TSS4_9STAP</name>
<dbReference type="Proteomes" id="UP001171687">
    <property type="component" value="Unassembled WGS sequence"/>
</dbReference>
<evidence type="ECO:0000256" key="1">
    <source>
        <dbReference type="SAM" id="Phobius"/>
    </source>
</evidence>
<dbReference type="Proteomes" id="UP000242470">
    <property type="component" value="Unassembled WGS sequence"/>
</dbReference>
<dbReference type="AlphaFoldDB" id="A0AAP8TSS4"/>
<keyword evidence="1" id="KW-0472">Membrane</keyword>
<dbReference type="RefSeq" id="WP_059107679.1">
    <property type="nucleotide sequence ID" value="NZ_AP024589.1"/>
</dbReference>
<gene>
    <name evidence="3" type="ORF">CD158_07665</name>
    <name evidence="2" type="ORF">QYH67_04825</name>
</gene>
<keyword evidence="1" id="KW-0812">Transmembrane</keyword>
<reference evidence="3 4" key="1">
    <citation type="submission" date="2017-08" db="EMBL/GenBank/DDBJ databases">
        <title>Draft genome sequences of 64 type strains of genus Staph aureus.</title>
        <authorList>
            <person name="Cole K."/>
            <person name="Golubchik T."/>
            <person name="Russell J."/>
            <person name="Foster D."/>
            <person name="Llewelyn M."/>
            <person name="Wilson D."/>
            <person name="Crook D."/>
            <person name="Paul J."/>
        </authorList>
    </citation>
    <scope>NUCLEOTIDE SEQUENCE [LARGE SCALE GENOMIC DNA]</scope>
    <source>
        <strain evidence="3 4">NCTC 12101</strain>
    </source>
</reference>
<evidence type="ECO:0000313" key="2">
    <source>
        <dbReference type="EMBL" id="MDN4532907.1"/>
    </source>
</evidence>